<dbReference type="InterPro" id="IPR037143">
    <property type="entry name" value="4-PPantetheinyl_Trfase_dom_sf"/>
</dbReference>
<dbReference type="Proteomes" id="UP000481583">
    <property type="component" value="Unassembled WGS sequence"/>
</dbReference>
<dbReference type="GO" id="GO:0005829">
    <property type="term" value="C:cytosol"/>
    <property type="evidence" value="ECO:0007669"/>
    <property type="project" value="TreeGrafter"/>
</dbReference>
<accession>A0A6G4UE92</accession>
<dbReference type="GO" id="GO:0019878">
    <property type="term" value="P:lysine biosynthetic process via aminoadipic acid"/>
    <property type="evidence" value="ECO:0007669"/>
    <property type="project" value="TreeGrafter"/>
</dbReference>
<evidence type="ECO:0000313" key="6">
    <source>
        <dbReference type="Proteomes" id="UP000481583"/>
    </source>
</evidence>
<dbReference type="Pfam" id="PF14765">
    <property type="entry name" value="PS-DH"/>
    <property type="match status" value="1"/>
</dbReference>
<dbReference type="InterPro" id="IPR050559">
    <property type="entry name" value="P-Pant_transferase_sf"/>
</dbReference>
<dbReference type="PANTHER" id="PTHR12215:SF10">
    <property type="entry name" value="L-AMINOADIPATE-SEMIALDEHYDE DEHYDROGENASE-PHOSPHOPANTETHEINYL TRANSFERASE"/>
    <property type="match status" value="1"/>
</dbReference>
<comment type="caution">
    <text evidence="5">The sequence shown here is derived from an EMBL/GenBank/DDBJ whole genome shotgun (WGS) entry which is preliminary data.</text>
</comment>
<evidence type="ECO:0000259" key="3">
    <source>
        <dbReference type="Pfam" id="PF01648"/>
    </source>
</evidence>
<evidence type="ECO:0000313" key="5">
    <source>
        <dbReference type="EMBL" id="NGN69737.1"/>
    </source>
</evidence>
<name>A0A6G4UE92_9ACTN</name>
<dbReference type="GO" id="GO:0008897">
    <property type="term" value="F:holo-[acyl-carrier-protein] synthase activity"/>
    <property type="evidence" value="ECO:0007669"/>
    <property type="project" value="InterPro"/>
</dbReference>
<proteinExistence type="inferred from homology"/>
<evidence type="ECO:0000256" key="2">
    <source>
        <dbReference type="ARBA" id="ARBA00022679"/>
    </source>
</evidence>
<feature type="domain" description="4'-phosphopantetheinyl transferase" evidence="3">
    <location>
        <begin position="349"/>
        <end position="457"/>
    </location>
</feature>
<sequence length="466" mass="51278">PATTLVQLMMDAAERAHRLRAIGVHDVRLEQWLGADTPTDVEVTVGPDGDVTFGPYARATIELATTYPEPPAPWRPELISEPCQLTAAELYRDRWMFHGPAFQGVTDLVAIGDTHIRGTITTPAAPGALLDNVGQILGYWILAKRSERNVVFPVRMRGFRFYGPQPEPATEVDCRIRITSVTGTTLTADVQLSHSGKVWAEIVAWQDRRFTAVSAARPGGYPEHRTLAVPQPGGWVLLADGWPDLASRDLVMRTHLGAAEREQYEGHPPRGRRQWLLGRIAAKDAVRHWLWTEAGDQGPVFPAEIAIRNDPEGRPYAVGHHRELPPLSLSLAHRGDAAVALVREGADAGVGIDIELISDRTEYTYATALGPRERGLLAERSTATGTPESLWFTRFWAAKEAAAKAEGTGLRGRPRDFAVTEATTHALVVKTPRRTHQIRLDHVTTETPGAPSRGYVVAWTTKELFT</sequence>
<dbReference type="GO" id="GO:0000287">
    <property type="term" value="F:magnesium ion binding"/>
    <property type="evidence" value="ECO:0007669"/>
    <property type="project" value="InterPro"/>
</dbReference>
<dbReference type="EMBL" id="JAAKZV010000334">
    <property type="protein sequence ID" value="NGN69737.1"/>
    <property type="molecule type" value="Genomic_DNA"/>
</dbReference>
<dbReference type="InterPro" id="IPR049551">
    <property type="entry name" value="PKS_DH_C"/>
</dbReference>
<gene>
    <name evidence="5" type="ORF">G5C51_38350</name>
</gene>
<evidence type="ECO:0000259" key="4">
    <source>
        <dbReference type="Pfam" id="PF14765"/>
    </source>
</evidence>
<dbReference type="AlphaFoldDB" id="A0A6G4UE92"/>
<keyword evidence="6" id="KW-1185">Reference proteome</keyword>
<evidence type="ECO:0000256" key="1">
    <source>
        <dbReference type="ARBA" id="ARBA00010990"/>
    </source>
</evidence>
<dbReference type="RefSeq" id="WP_165244934.1">
    <property type="nucleotide sequence ID" value="NZ_JAAKZV010000334.1"/>
</dbReference>
<protein>
    <submittedName>
        <fullName evidence="5">4'-phosphopantetheinyl transferase superfamily protein</fullName>
    </submittedName>
</protein>
<feature type="domain" description="Polyketide synthase dehydratase" evidence="4">
    <location>
        <begin position="89"/>
        <end position="212"/>
    </location>
</feature>
<organism evidence="5 6">
    <name type="scientific">Streptomyces coryli</name>
    <dbReference type="NCBI Taxonomy" id="1128680"/>
    <lineage>
        <taxon>Bacteria</taxon>
        <taxon>Bacillati</taxon>
        <taxon>Actinomycetota</taxon>
        <taxon>Actinomycetes</taxon>
        <taxon>Kitasatosporales</taxon>
        <taxon>Streptomycetaceae</taxon>
        <taxon>Streptomyces</taxon>
    </lineage>
</organism>
<dbReference type="PANTHER" id="PTHR12215">
    <property type="entry name" value="PHOSPHOPANTETHEINE TRANSFERASE"/>
    <property type="match status" value="1"/>
</dbReference>
<comment type="similarity">
    <text evidence="1">Belongs to the P-Pant transferase superfamily. Gsp/Sfp/HetI/AcpT family.</text>
</comment>
<dbReference type="Pfam" id="PF01648">
    <property type="entry name" value="ACPS"/>
    <property type="match status" value="1"/>
</dbReference>
<reference evidence="5 6" key="1">
    <citation type="submission" date="2020-02" db="EMBL/GenBank/DDBJ databases">
        <title>Whole-genome analyses of novel actinobacteria.</title>
        <authorList>
            <person name="Sahin N."/>
        </authorList>
    </citation>
    <scope>NUCLEOTIDE SEQUENCE [LARGE SCALE GENOMIC DNA]</scope>
    <source>
        <strain evidence="5 6">A7024</strain>
    </source>
</reference>
<dbReference type="Gene3D" id="3.90.470.20">
    <property type="entry name" value="4'-phosphopantetheinyl transferase domain"/>
    <property type="match status" value="2"/>
</dbReference>
<feature type="non-terminal residue" evidence="5">
    <location>
        <position position="1"/>
    </location>
</feature>
<dbReference type="Gene3D" id="3.10.129.110">
    <property type="entry name" value="Polyketide synthase dehydratase"/>
    <property type="match status" value="1"/>
</dbReference>
<dbReference type="InterPro" id="IPR042104">
    <property type="entry name" value="PKS_dehydratase_sf"/>
</dbReference>
<dbReference type="SUPFAM" id="SSF56214">
    <property type="entry name" value="4'-phosphopantetheinyl transferase"/>
    <property type="match status" value="2"/>
</dbReference>
<keyword evidence="2 5" id="KW-0808">Transferase</keyword>
<dbReference type="InterPro" id="IPR008278">
    <property type="entry name" value="4-PPantetheinyl_Trfase_dom"/>
</dbReference>